<dbReference type="GO" id="GO:0005576">
    <property type="term" value="C:extracellular region"/>
    <property type="evidence" value="ECO:0007669"/>
    <property type="project" value="UniProtKB-SubCell"/>
</dbReference>
<reference evidence="6 7" key="1">
    <citation type="submission" date="2020-02" db="EMBL/GenBank/DDBJ databases">
        <title>Integrative conjugative elements (ICEs) and plasmids drive adaptation of Pseudomonas nitroreducens strain HBP1 to wastewater environment.</title>
        <authorList>
            <person name="Sentchilo V."/>
            <person name="Carraro N."/>
            <person name="Bertelli C."/>
            <person name="van der Meer J.R."/>
        </authorList>
    </citation>
    <scope>NUCLEOTIDE SEQUENCE [LARGE SCALE GENOMIC DNA]</scope>
    <source>
        <strain evidence="6 7">HBP1</strain>
        <plasmid evidence="7">ppnihbp1_1</plasmid>
    </source>
</reference>
<accession>A0A6G6J8I2</accession>
<feature type="signal peptide" evidence="4">
    <location>
        <begin position="1"/>
        <end position="25"/>
    </location>
</feature>
<keyword evidence="2" id="KW-0964">Secreted</keyword>
<dbReference type="PROSITE" id="PS51257">
    <property type="entry name" value="PROKAR_LIPOPROTEIN"/>
    <property type="match status" value="1"/>
</dbReference>
<dbReference type="Pfam" id="PF14449">
    <property type="entry name" value="PT-TG"/>
    <property type="match status" value="1"/>
</dbReference>
<dbReference type="Proteomes" id="UP000501063">
    <property type="component" value="Plasmid pPniHBP1_1"/>
</dbReference>
<evidence type="ECO:0000256" key="1">
    <source>
        <dbReference type="ARBA" id="ARBA00004613"/>
    </source>
</evidence>
<proteinExistence type="predicted"/>
<evidence type="ECO:0000313" key="7">
    <source>
        <dbReference type="Proteomes" id="UP000501063"/>
    </source>
</evidence>
<evidence type="ECO:0000313" key="6">
    <source>
        <dbReference type="EMBL" id="QIE91380.1"/>
    </source>
</evidence>
<feature type="domain" description="Pre-toxin TG" evidence="5">
    <location>
        <begin position="565"/>
        <end position="617"/>
    </location>
</feature>
<evidence type="ECO:0000256" key="2">
    <source>
        <dbReference type="ARBA" id="ARBA00022525"/>
    </source>
</evidence>
<protein>
    <recommendedName>
        <fullName evidence="5">Pre-toxin TG domain-containing protein</fullName>
    </recommendedName>
</protein>
<feature type="chain" id="PRO_5026220129" description="Pre-toxin TG domain-containing protein" evidence="4">
    <location>
        <begin position="26"/>
        <end position="735"/>
    </location>
</feature>
<comment type="subcellular location">
    <subcellularLocation>
        <location evidence="1">Secreted</location>
    </subcellularLocation>
</comment>
<evidence type="ECO:0000256" key="3">
    <source>
        <dbReference type="SAM" id="MobiDB-lite"/>
    </source>
</evidence>
<geneLocation type="plasmid" evidence="7">
    <name>ppnihbp1_1</name>
</geneLocation>
<sequence length="735" mass="78413">MSIMSFRRSRLIRAAAAFTLTSLIAGCLPQNVKDGSNSLLSSASGVSDGAGNLLASIGNTSNSIADFTGVQMPGAATGNELRGWDDNDQKAAEEAYKVFAGKPLDSLPVYDPLKPGELQRYKARLNELVAKYEGRETLNKDEMMEFAETVVPLMRFLAKSRAYRASAQKVPNITRDPRGQASVVVPAGMTMEIALLTYCNDHGLPAPWKGEKLSMRSSAPYMPQALRPLYADLHKYAATNPSAHYQMQSTVWWLRGGTCNFDALNQQQKGFIEASHPGGMNELQSYCTQKKLKGKLFDSVASRIPGAGASSKLADYQQLLQAANDYNTKAQAFLSADLTNPSDLLKLAETSGLQASAGSRGLFSDPTLRHVLPLLQKSGLATALTPKSLDDKAVATSLSVMEELGRQLGEQQGGDNGSLANYSKLPNGLYVDAMTQGGASHAYIRVRNTGTTDLELNGNDFVLTSVDDKKAGHPKFRPTQRLSIGPLQPAKIYPNDDGASKRNTPKNESDAVDALSVLKNEKFTLQNTDDAEAEKQCAQREKESPGSGTMTYGDLGLGVVRDVVQAIPFVGTAVYAYSAVTGKDWLTGAELSVADRAVAVISAVIPAAAIFRGVRVANAVGKTFMGTWKQVLPKMGAGYDESGKVVSRMATGIKGAEGVIELAGGDGCSAWAAGAGAVANYQCISVSKKRCVVYNGVMSAIGSGAQLDLQSSLTPKDGWKTPPIWEFGKSLFNRL</sequence>
<evidence type="ECO:0000259" key="5">
    <source>
        <dbReference type="Pfam" id="PF14449"/>
    </source>
</evidence>
<evidence type="ECO:0000256" key="4">
    <source>
        <dbReference type="SAM" id="SignalP"/>
    </source>
</evidence>
<name>A0A6G6J8I2_PSENT</name>
<dbReference type="InterPro" id="IPR027797">
    <property type="entry name" value="PT-TG_dom"/>
</dbReference>
<dbReference type="RefSeq" id="WP_024767815.1">
    <property type="nucleotide sequence ID" value="NZ_CP049142.1"/>
</dbReference>
<gene>
    <name evidence="6" type="ORF">G5B91_34095</name>
</gene>
<keyword evidence="6" id="KW-0614">Plasmid</keyword>
<keyword evidence="4" id="KW-0732">Signal</keyword>
<feature type="region of interest" description="Disordered" evidence="3">
    <location>
        <begin position="469"/>
        <end position="508"/>
    </location>
</feature>
<dbReference type="AlphaFoldDB" id="A0A6G6J8I2"/>
<dbReference type="KEGG" id="pnt:G5B91_34095"/>
<organism evidence="6 7">
    <name type="scientific">Pseudomonas nitroreducens</name>
    <dbReference type="NCBI Taxonomy" id="46680"/>
    <lineage>
        <taxon>Bacteria</taxon>
        <taxon>Pseudomonadati</taxon>
        <taxon>Pseudomonadota</taxon>
        <taxon>Gammaproteobacteria</taxon>
        <taxon>Pseudomonadales</taxon>
        <taxon>Pseudomonadaceae</taxon>
        <taxon>Pseudomonas</taxon>
    </lineage>
</organism>
<dbReference type="EMBL" id="CP049142">
    <property type="protein sequence ID" value="QIE91380.1"/>
    <property type="molecule type" value="Genomic_DNA"/>
</dbReference>